<evidence type="ECO:0000313" key="19">
    <source>
        <dbReference type="Proteomes" id="UP001499938"/>
    </source>
</evidence>
<evidence type="ECO:0000256" key="14">
    <source>
        <dbReference type="ARBA" id="ARBA00048988"/>
    </source>
</evidence>
<evidence type="ECO:0000256" key="9">
    <source>
        <dbReference type="ARBA" id="ARBA00023125"/>
    </source>
</evidence>
<dbReference type="Gene3D" id="1.10.10.160">
    <property type="match status" value="1"/>
</dbReference>
<keyword evidence="10" id="KW-0234">DNA repair</keyword>
<evidence type="ECO:0000256" key="2">
    <source>
        <dbReference type="ARBA" id="ARBA00022722"/>
    </source>
</evidence>
<dbReference type="PROSITE" id="PS51217">
    <property type="entry name" value="UVRD_HELICASE_CTER"/>
    <property type="match status" value="1"/>
</dbReference>
<feature type="domain" description="UvrD-like helicase ATP-binding" evidence="16">
    <location>
        <begin position="13"/>
        <end position="311"/>
    </location>
</feature>
<dbReference type="EC" id="5.6.2.4" evidence="13"/>
<keyword evidence="11" id="KW-0413">Isomerase</keyword>
<feature type="domain" description="UvrD-like helicase C-terminal" evidence="17">
    <location>
        <begin position="319"/>
        <end position="655"/>
    </location>
</feature>
<dbReference type="Proteomes" id="UP001499938">
    <property type="component" value="Unassembled WGS sequence"/>
</dbReference>
<evidence type="ECO:0000256" key="3">
    <source>
        <dbReference type="ARBA" id="ARBA00022741"/>
    </source>
</evidence>
<dbReference type="InterPro" id="IPR014016">
    <property type="entry name" value="UvrD-like_ATP-bd"/>
</dbReference>
<evidence type="ECO:0000256" key="6">
    <source>
        <dbReference type="ARBA" id="ARBA00022806"/>
    </source>
</evidence>
<keyword evidence="4" id="KW-0227">DNA damage</keyword>
<feature type="binding site" evidence="15">
    <location>
        <begin position="34"/>
        <end position="41"/>
    </location>
    <ligand>
        <name>ATP</name>
        <dbReference type="ChEBI" id="CHEBI:30616"/>
    </ligand>
</feature>
<evidence type="ECO:0000256" key="8">
    <source>
        <dbReference type="ARBA" id="ARBA00022840"/>
    </source>
</evidence>
<dbReference type="PANTHER" id="PTHR11070">
    <property type="entry name" value="UVRD / RECB / PCRA DNA HELICASE FAMILY MEMBER"/>
    <property type="match status" value="1"/>
</dbReference>
<dbReference type="Gene3D" id="1.10.486.10">
    <property type="entry name" value="PCRA, domain 4"/>
    <property type="match status" value="1"/>
</dbReference>
<evidence type="ECO:0000256" key="7">
    <source>
        <dbReference type="ARBA" id="ARBA00022839"/>
    </source>
</evidence>
<evidence type="ECO:0000256" key="4">
    <source>
        <dbReference type="ARBA" id="ARBA00022763"/>
    </source>
</evidence>
<evidence type="ECO:0000256" key="12">
    <source>
        <dbReference type="ARBA" id="ARBA00034617"/>
    </source>
</evidence>
<evidence type="ECO:0000256" key="11">
    <source>
        <dbReference type="ARBA" id="ARBA00023235"/>
    </source>
</evidence>
<sequence length="1074" mass="112631">MTSTALHRDTVEVGLDPAWAAALAFRGPLLRVLGGPGTGKTHLAVEIIAERVRAGETEAQNCLLIAPTRRAAASVRDQVTRAVGATTREPLARTMASFAFGIVRMAAIREDLPTPFLLSGAEQDAVLRELLDGHAADQSSGPFWPEHLQEALTTRGFRAELRDLLMRAVEHGLDAETLTRLGRETGREEWVAAGAILDEYDQVTALSRPGAYDPAWLVTGACDALELDPDLLGELRAMVRLIVVDDAQELGAPGARLLRGLAQAGIEVVLIGDPDAAVQTFRGADPRLFVDDASIRPATASVVLTRGFRLNSSVAAADARITALIGAIGGGRQRAAAASLVADDGDQAADSVQVHVFRSAAQEATHIADSLRRAHLLDGIPWRDLAVIVRGQGRADVVRRVLAAAHVPVAEADSDLPLADEDAVRPLLALMRAAADRVAHCLAASADALAEDPDAGWFLAPEVALDLLTSPYASADAVTLRRLRRGLRRPALAEGSAAPADLLLARALARPADLTELGPEAAGARRIARMLAAATEALSGGASGAGGVPGSGGSARRAVAAEDVLWATWEAAGVADRWRAEALAGGRAGARADRDLDAVIALLAAAGDFADRLPGIGPVAFADHLAGQDVAADTIVVRGADHDRVEVLTPHAAAGRSWRRVHIAGVQEGSWPDVRVRGSLLGSSDLVDVLAGRERSMRAAQTAIRHDEARLFHVALTRAAERVQISAVRDADDQPSPYLDILDPGLADRGFTVPDAPLTLVGMVSALRRTVATPAPSPSARAARALAAATLARLAEAGVRGADPRSWWALREVSDQRPRVDPDEVVPVSPSALQTFEQCRLRWLLTSAGGEGPSVGSAALGTLVHDVLAESGDVDAATLAARVEQWWPRLGLPAGWTERAERAKAQAMVERAAEYFDLSAAQGWHRLGAEVQFTASFGRAQLGGVVDRIEQHDDGRVRVTDYKTGSAKVPVADLARHPQLGAYQAAVEAGAFEGADTSAGAALVQIGKGGMTGKWVQEQSALAADPEPGWARDLIESSAEGMAGADFPATRNTGCDRCPVRTSCPARAEGSGVV</sequence>
<evidence type="ECO:0000256" key="5">
    <source>
        <dbReference type="ARBA" id="ARBA00022801"/>
    </source>
</evidence>
<dbReference type="Gene3D" id="3.90.320.10">
    <property type="match status" value="1"/>
</dbReference>
<dbReference type="InterPro" id="IPR014017">
    <property type="entry name" value="DNA_helicase_UvrD-like_C"/>
</dbReference>
<keyword evidence="3 15" id="KW-0547">Nucleotide-binding</keyword>
<dbReference type="EMBL" id="BAAAPO010000032">
    <property type="protein sequence ID" value="GAA1795381.1"/>
    <property type="molecule type" value="Genomic_DNA"/>
</dbReference>
<accession>A0ABP4XUL9</accession>
<evidence type="ECO:0000313" key="18">
    <source>
        <dbReference type="EMBL" id="GAA1795381.1"/>
    </source>
</evidence>
<keyword evidence="6 15" id="KW-0347">Helicase</keyword>
<evidence type="ECO:0000256" key="1">
    <source>
        <dbReference type="ARBA" id="ARBA00009922"/>
    </source>
</evidence>
<keyword evidence="9" id="KW-0238">DNA-binding</keyword>
<keyword evidence="5 15" id="KW-0378">Hydrolase</keyword>
<comment type="similarity">
    <text evidence="1">Belongs to the helicase family. UvrD subfamily.</text>
</comment>
<dbReference type="Gene3D" id="3.40.50.300">
    <property type="entry name" value="P-loop containing nucleotide triphosphate hydrolases"/>
    <property type="match status" value="3"/>
</dbReference>
<dbReference type="InterPro" id="IPR027417">
    <property type="entry name" value="P-loop_NTPase"/>
</dbReference>
<dbReference type="Pfam" id="PF00580">
    <property type="entry name" value="UvrD-helicase"/>
    <property type="match status" value="1"/>
</dbReference>
<dbReference type="SUPFAM" id="SSF52980">
    <property type="entry name" value="Restriction endonuclease-like"/>
    <property type="match status" value="1"/>
</dbReference>
<dbReference type="InterPro" id="IPR013986">
    <property type="entry name" value="DExx_box_DNA_helicase_dom_sf"/>
</dbReference>
<evidence type="ECO:0000259" key="16">
    <source>
        <dbReference type="PROSITE" id="PS51198"/>
    </source>
</evidence>
<protein>
    <recommendedName>
        <fullName evidence="13">DNA 3'-5' helicase</fullName>
        <ecNumber evidence="13">5.6.2.4</ecNumber>
    </recommendedName>
</protein>
<keyword evidence="7" id="KW-0269">Exonuclease</keyword>
<dbReference type="GO" id="GO:0004386">
    <property type="term" value="F:helicase activity"/>
    <property type="evidence" value="ECO:0007669"/>
    <property type="project" value="UniProtKB-KW"/>
</dbReference>
<proteinExistence type="inferred from homology"/>
<evidence type="ECO:0000256" key="10">
    <source>
        <dbReference type="ARBA" id="ARBA00023204"/>
    </source>
</evidence>
<dbReference type="InterPro" id="IPR038726">
    <property type="entry name" value="PDDEXK_AddAB-type"/>
</dbReference>
<gene>
    <name evidence="18" type="ORF">GCM10009811_19680</name>
</gene>
<dbReference type="SUPFAM" id="SSF52540">
    <property type="entry name" value="P-loop containing nucleoside triphosphate hydrolases"/>
    <property type="match status" value="1"/>
</dbReference>
<evidence type="ECO:0000259" key="17">
    <source>
        <dbReference type="PROSITE" id="PS51217"/>
    </source>
</evidence>
<name>A0ABP4XUL9_9MICO</name>
<dbReference type="Pfam" id="PF13361">
    <property type="entry name" value="UvrD_C"/>
    <property type="match status" value="1"/>
</dbReference>
<dbReference type="InterPro" id="IPR011335">
    <property type="entry name" value="Restrct_endonuc-II-like"/>
</dbReference>
<comment type="caution">
    <text evidence="18">The sequence shown here is derived from an EMBL/GenBank/DDBJ whole genome shotgun (WGS) entry which is preliminary data.</text>
</comment>
<evidence type="ECO:0000256" key="15">
    <source>
        <dbReference type="PROSITE-ProRule" id="PRU00560"/>
    </source>
</evidence>
<organism evidence="18 19">
    <name type="scientific">Nostocoides veronense</name>
    <dbReference type="NCBI Taxonomy" id="330836"/>
    <lineage>
        <taxon>Bacteria</taxon>
        <taxon>Bacillati</taxon>
        <taxon>Actinomycetota</taxon>
        <taxon>Actinomycetes</taxon>
        <taxon>Micrococcales</taxon>
        <taxon>Intrasporangiaceae</taxon>
        <taxon>Nostocoides</taxon>
    </lineage>
</organism>
<comment type="catalytic activity">
    <reaction evidence="12">
        <text>Couples ATP hydrolysis with the unwinding of duplex DNA by translocating in the 3'-5' direction.</text>
        <dbReference type="EC" id="5.6.2.4"/>
    </reaction>
</comment>
<dbReference type="InterPro" id="IPR000212">
    <property type="entry name" value="DNA_helicase_UvrD/REP"/>
</dbReference>
<keyword evidence="8 15" id="KW-0067">ATP-binding</keyword>
<reference evidence="19" key="1">
    <citation type="journal article" date="2019" name="Int. J. Syst. Evol. Microbiol.">
        <title>The Global Catalogue of Microorganisms (GCM) 10K type strain sequencing project: providing services to taxonomists for standard genome sequencing and annotation.</title>
        <authorList>
            <consortium name="The Broad Institute Genomics Platform"/>
            <consortium name="The Broad Institute Genome Sequencing Center for Infectious Disease"/>
            <person name="Wu L."/>
            <person name="Ma J."/>
        </authorList>
    </citation>
    <scope>NUCLEOTIDE SEQUENCE [LARGE SCALE GENOMIC DNA]</scope>
    <source>
        <strain evidence="19">JCM 15592</strain>
    </source>
</reference>
<keyword evidence="2" id="KW-0540">Nuclease</keyword>
<dbReference type="Pfam" id="PF12705">
    <property type="entry name" value="PDDEXK_1"/>
    <property type="match status" value="1"/>
</dbReference>
<keyword evidence="19" id="KW-1185">Reference proteome</keyword>
<dbReference type="PANTHER" id="PTHR11070:SF59">
    <property type="entry name" value="DNA 3'-5' HELICASE"/>
    <property type="match status" value="1"/>
</dbReference>
<evidence type="ECO:0000256" key="13">
    <source>
        <dbReference type="ARBA" id="ARBA00034808"/>
    </source>
</evidence>
<comment type="catalytic activity">
    <reaction evidence="14">
        <text>ATP + H2O = ADP + phosphate + H(+)</text>
        <dbReference type="Rhea" id="RHEA:13065"/>
        <dbReference type="ChEBI" id="CHEBI:15377"/>
        <dbReference type="ChEBI" id="CHEBI:15378"/>
        <dbReference type="ChEBI" id="CHEBI:30616"/>
        <dbReference type="ChEBI" id="CHEBI:43474"/>
        <dbReference type="ChEBI" id="CHEBI:456216"/>
        <dbReference type="EC" id="5.6.2.4"/>
    </reaction>
</comment>
<dbReference type="PROSITE" id="PS51198">
    <property type="entry name" value="UVRD_HELICASE_ATP_BIND"/>
    <property type="match status" value="1"/>
</dbReference>
<dbReference type="InterPro" id="IPR011604">
    <property type="entry name" value="PDDEXK-like_dom_sf"/>
</dbReference>
<dbReference type="RefSeq" id="WP_344084317.1">
    <property type="nucleotide sequence ID" value="NZ_BAAAPO010000032.1"/>
</dbReference>